<dbReference type="EMBL" id="CAJJDN010000236">
    <property type="protein sequence ID" value="CAD8129650.1"/>
    <property type="molecule type" value="Genomic_DNA"/>
</dbReference>
<keyword evidence="1" id="KW-0472">Membrane</keyword>
<evidence type="ECO:0000313" key="3">
    <source>
        <dbReference type="Proteomes" id="UP000692954"/>
    </source>
</evidence>
<evidence type="ECO:0000313" key="2">
    <source>
        <dbReference type="EMBL" id="CAD8129650.1"/>
    </source>
</evidence>
<feature type="transmembrane region" description="Helical" evidence="1">
    <location>
        <begin position="12"/>
        <end position="31"/>
    </location>
</feature>
<reference evidence="2" key="1">
    <citation type="submission" date="2021-01" db="EMBL/GenBank/DDBJ databases">
        <authorList>
            <consortium name="Genoscope - CEA"/>
            <person name="William W."/>
        </authorList>
    </citation>
    <scope>NUCLEOTIDE SEQUENCE</scope>
</reference>
<dbReference type="Proteomes" id="UP000692954">
    <property type="component" value="Unassembled WGS sequence"/>
</dbReference>
<keyword evidence="1" id="KW-0812">Transmembrane</keyword>
<dbReference type="AlphaFoldDB" id="A0A8S1RQT7"/>
<name>A0A8S1RQT7_9CILI</name>
<proteinExistence type="predicted"/>
<sequence length="238" mass="28335">MIKKVQQNLILILHSFFRFNLIIPLSLRIFFFRQLKNFKLQTIYFLKYFHQYILKLQTDRNFTLIHGAIRSKQQSLREAALDLFSEILKEIAQREQSYQDYLVKIYIDEIESKKKSKEEEYIHGNIMMIKILLTYAKQDIFSQNQIYDQGEYVLSKKDHKSSIINKAVIETLPILAKHAKHNAVQEFMEQSISFLLSQTKQARSVKDKSLPYMTLAMLILFLNENMLQDLIRKVILHI</sequence>
<keyword evidence="3" id="KW-1185">Reference proteome</keyword>
<keyword evidence="1" id="KW-1133">Transmembrane helix</keyword>
<gene>
    <name evidence="2" type="ORF">PSON_ATCC_30995.1.T2360014</name>
</gene>
<comment type="caution">
    <text evidence="2">The sequence shown here is derived from an EMBL/GenBank/DDBJ whole genome shotgun (WGS) entry which is preliminary data.</text>
</comment>
<evidence type="ECO:0000256" key="1">
    <source>
        <dbReference type="SAM" id="Phobius"/>
    </source>
</evidence>
<accession>A0A8S1RQT7</accession>
<organism evidence="2 3">
    <name type="scientific">Paramecium sonneborni</name>
    <dbReference type="NCBI Taxonomy" id="65129"/>
    <lineage>
        <taxon>Eukaryota</taxon>
        <taxon>Sar</taxon>
        <taxon>Alveolata</taxon>
        <taxon>Ciliophora</taxon>
        <taxon>Intramacronucleata</taxon>
        <taxon>Oligohymenophorea</taxon>
        <taxon>Peniculida</taxon>
        <taxon>Parameciidae</taxon>
        <taxon>Paramecium</taxon>
    </lineage>
</organism>
<protein>
    <submittedName>
        <fullName evidence="2">Uncharacterized protein</fullName>
    </submittedName>
</protein>